<evidence type="ECO:0000313" key="3">
    <source>
        <dbReference type="EMBL" id="TWI86396.1"/>
    </source>
</evidence>
<organism evidence="3 4">
    <name type="scientific">Chitinophaga japonensis</name>
    <name type="common">Flexibacter japonensis</name>
    <dbReference type="NCBI Taxonomy" id="104662"/>
    <lineage>
        <taxon>Bacteria</taxon>
        <taxon>Pseudomonadati</taxon>
        <taxon>Bacteroidota</taxon>
        <taxon>Chitinophagia</taxon>
        <taxon>Chitinophagales</taxon>
        <taxon>Chitinophagaceae</taxon>
        <taxon>Chitinophaga</taxon>
    </lineage>
</organism>
<dbReference type="Proteomes" id="UP000316778">
    <property type="component" value="Unassembled WGS sequence"/>
</dbReference>
<protein>
    <submittedName>
        <fullName evidence="3">Pimeloyl-ACP methyl ester carboxylesterase</fullName>
    </submittedName>
</protein>
<comment type="caution">
    <text evidence="3">The sequence shown here is derived from an EMBL/GenBank/DDBJ whole genome shotgun (WGS) entry which is preliminary data.</text>
</comment>
<dbReference type="OrthoDB" id="2247630at2"/>
<dbReference type="GO" id="GO:0016020">
    <property type="term" value="C:membrane"/>
    <property type="evidence" value="ECO:0007669"/>
    <property type="project" value="TreeGrafter"/>
</dbReference>
<dbReference type="InterPro" id="IPR000073">
    <property type="entry name" value="AB_hydrolase_1"/>
</dbReference>
<evidence type="ECO:0000313" key="4">
    <source>
        <dbReference type="Proteomes" id="UP000316778"/>
    </source>
</evidence>
<reference evidence="3 4" key="1">
    <citation type="journal article" date="2013" name="Stand. Genomic Sci.">
        <title>Genomic Encyclopedia of Type Strains, Phase I: The one thousand microbial genomes (KMG-I) project.</title>
        <authorList>
            <person name="Kyrpides N.C."/>
            <person name="Woyke T."/>
            <person name="Eisen J.A."/>
            <person name="Garrity G."/>
            <person name="Lilburn T.G."/>
            <person name="Beck B.J."/>
            <person name="Whitman W.B."/>
            <person name="Hugenholtz P."/>
            <person name="Klenk H.P."/>
        </authorList>
    </citation>
    <scope>NUCLEOTIDE SEQUENCE [LARGE SCALE GENOMIC DNA]</scope>
    <source>
        <strain evidence="3 4">DSM 13484</strain>
    </source>
</reference>
<dbReference type="InterPro" id="IPR050266">
    <property type="entry name" value="AB_hydrolase_sf"/>
</dbReference>
<dbReference type="AlphaFoldDB" id="A0A562SZY7"/>
<dbReference type="Gene3D" id="3.40.50.1820">
    <property type="entry name" value="alpha/beta hydrolase"/>
    <property type="match status" value="1"/>
</dbReference>
<dbReference type="PANTHER" id="PTHR43798">
    <property type="entry name" value="MONOACYLGLYCEROL LIPASE"/>
    <property type="match status" value="1"/>
</dbReference>
<evidence type="ECO:0000256" key="1">
    <source>
        <dbReference type="SAM" id="SignalP"/>
    </source>
</evidence>
<sequence length="297" mass="32690">MKKYLISAMVIATCMAAAGSIQAQDATGKGYARVNGIKMYYEISGTGEPLLLLHGGLGSMGMFERIMPAINAGRQVIAVDLYGHGRTALTDRPVSYIDMADDLAALLRQLGIKQVDVLGYSMGGIAGLRLAIQHPGLVRRLALVSTVFARDGFYPDILAQQEQMNAGAAALLKQTPIYKSYAAIAPQPEDFPKLLEQMGQMMKRPFDWSAEVARLEMPVMLVYGDGDMIRPAHIVKFYELLGGGKKDAGWNRENMPQNRLAILPNHTHYDMLMAPELPQTVRPFLDGKMQARPELEH</sequence>
<dbReference type="SUPFAM" id="SSF53474">
    <property type="entry name" value="alpha/beta-Hydrolases"/>
    <property type="match status" value="1"/>
</dbReference>
<feature type="signal peptide" evidence="1">
    <location>
        <begin position="1"/>
        <end position="23"/>
    </location>
</feature>
<evidence type="ECO:0000259" key="2">
    <source>
        <dbReference type="Pfam" id="PF00561"/>
    </source>
</evidence>
<name>A0A562SZY7_CHIJA</name>
<dbReference type="InterPro" id="IPR029058">
    <property type="entry name" value="AB_hydrolase_fold"/>
</dbReference>
<dbReference type="RefSeq" id="WP_145716175.1">
    <property type="nucleotide sequence ID" value="NZ_BAAAFY010000005.1"/>
</dbReference>
<keyword evidence="1" id="KW-0732">Signal</keyword>
<keyword evidence="4" id="KW-1185">Reference proteome</keyword>
<dbReference type="PANTHER" id="PTHR43798:SF33">
    <property type="entry name" value="HYDROLASE, PUTATIVE (AFU_ORTHOLOGUE AFUA_2G14860)-RELATED"/>
    <property type="match status" value="1"/>
</dbReference>
<feature type="domain" description="AB hydrolase-1" evidence="2">
    <location>
        <begin position="49"/>
        <end position="229"/>
    </location>
</feature>
<proteinExistence type="predicted"/>
<dbReference type="PRINTS" id="PR00111">
    <property type="entry name" value="ABHYDROLASE"/>
</dbReference>
<dbReference type="EMBL" id="VLLG01000004">
    <property type="protein sequence ID" value="TWI86396.1"/>
    <property type="molecule type" value="Genomic_DNA"/>
</dbReference>
<dbReference type="Pfam" id="PF00561">
    <property type="entry name" value="Abhydrolase_1"/>
    <property type="match status" value="1"/>
</dbReference>
<feature type="chain" id="PRO_5021907894" evidence="1">
    <location>
        <begin position="24"/>
        <end position="297"/>
    </location>
</feature>
<accession>A0A562SZY7</accession>
<gene>
    <name evidence="3" type="ORF">LX66_3653</name>
</gene>